<name>A0A6J5MNU5_9CAUD</name>
<accession>A0A6J5MNU5</accession>
<sequence>MNYQSIRAKLEAPLLTTYNSQIPQIPVYFDNVTAVPPDPPKEYVRVNITFGLTTEPTLDGSLDYARGALIVRCFAPKGSGPARCQQMIALAKQVIDILNSTRKTSNSTYVRVGQITGPSFQAPENFPHFVGRIDASWQASAK</sequence>
<dbReference type="Pfam" id="PF13554">
    <property type="entry name" value="Phage_tail_terminator_5"/>
    <property type="match status" value="1"/>
</dbReference>
<proteinExistence type="predicted"/>
<dbReference type="InterPro" id="IPR025395">
    <property type="entry name" value="Phage_tail_terminator-like"/>
</dbReference>
<protein>
    <submittedName>
        <fullName evidence="1">Uncharacterized protein</fullName>
    </submittedName>
</protein>
<dbReference type="Gene3D" id="3.30.2000.20">
    <property type="match status" value="1"/>
</dbReference>
<dbReference type="EMBL" id="LR796483">
    <property type="protein sequence ID" value="CAB4148042.1"/>
    <property type="molecule type" value="Genomic_DNA"/>
</dbReference>
<reference evidence="1" key="1">
    <citation type="submission" date="2020-04" db="EMBL/GenBank/DDBJ databases">
        <authorList>
            <person name="Chiriac C."/>
            <person name="Salcher M."/>
            <person name="Ghai R."/>
            <person name="Kavagutti S V."/>
        </authorList>
    </citation>
    <scope>NUCLEOTIDE SEQUENCE</scope>
</reference>
<gene>
    <name evidence="1" type="ORF">UFOVP431_89</name>
</gene>
<evidence type="ECO:0000313" key="1">
    <source>
        <dbReference type="EMBL" id="CAB4148042.1"/>
    </source>
</evidence>
<organism evidence="1">
    <name type="scientific">uncultured Caudovirales phage</name>
    <dbReference type="NCBI Taxonomy" id="2100421"/>
    <lineage>
        <taxon>Viruses</taxon>
        <taxon>Duplodnaviria</taxon>
        <taxon>Heunggongvirae</taxon>
        <taxon>Uroviricota</taxon>
        <taxon>Caudoviricetes</taxon>
        <taxon>Peduoviridae</taxon>
        <taxon>Maltschvirus</taxon>
        <taxon>Maltschvirus maltsch</taxon>
    </lineage>
</organism>